<evidence type="ECO:0000313" key="8">
    <source>
        <dbReference type="EMBL" id="BCB78273.1"/>
    </source>
</evidence>
<protein>
    <submittedName>
        <fullName evidence="8">Siderophore-interacting protein</fullName>
    </submittedName>
</protein>
<dbReference type="SUPFAM" id="SSF88659">
    <property type="entry name" value="Sigma3 and sigma4 domains of RNA polymerase sigma factors"/>
    <property type="match status" value="1"/>
</dbReference>
<dbReference type="PANTHER" id="PTHR43133">
    <property type="entry name" value="RNA POLYMERASE ECF-TYPE SIGMA FACTO"/>
    <property type="match status" value="1"/>
</dbReference>
<feature type="domain" description="RNA polymerase sigma factor 70 region 4 type 2" evidence="7">
    <location>
        <begin position="104"/>
        <end position="155"/>
    </location>
</feature>
<organism evidence="8 9">
    <name type="scientific">Phytohabitans flavus</name>
    <dbReference type="NCBI Taxonomy" id="1076124"/>
    <lineage>
        <taxon>Bacteria</taxon>
        <taxon>Bacillati</taxon>
        <taxon>Actinomycetota</taxon>
        <taxon>Actinomycetes</taxon>
        <taxon>Micromonosporales</taxon>
        <taxon>Micromonosporaceae</taxon>
    </lineage>
</organism>
<dbReference type="InterPro" id="IPR039425">
    <property type="entry name" value="RNA_pol_sigma-70-like"/>
</dbReference>
<dbReference type="NCBIfam" id="TIGR02937">
    <property type="entry name" value="sigma70-ECF"/>
    <property type="match status" value="1"/>
</dbReference>
<dbReference type="InterPro" id="IPR013249">
    <property type="entry name" value="RNA_pol_sigma70_r4_t2"/>
</dbReference>
<dbReference type="GO" id="GO:0016987">
    <property type="term" value="F:sigma factor activity"/>
    <property type="evidence" value="ECO:0007669"/>
    <property type="project" value="UniProtKB-KW"/>
</dbReference>
<dbReference type="Pfam" id="PF04542">
    <property type="entry name" value="Sigma70_r2"/>
    <property type="match status" value="1"/>
</dbReference>
<dbReference type="GO" id="GO:0006352">
    <property type="term" value="P:DNA-templated transcription initiation"/>
    <property type="evidence" value="ECO:0007669"/>
    <property type="project" value="InterPro"/>
</dbReference>
<keyword evidence="4" id="KW-0804">Transcription</keyword>
<dbReference type="Gene3D" id="1.10.1740.10">
    <property type="match status" value="1"/>
</dbReference>
<dbReference type="Gene3D" id="1.10.10.10">
    <property type="entry name" value="Winged helix-like DNA-binding domain superfamily/Winged helix DNA-binding domain"/>
    <property type="match status" value="1"/>
</dbReference>
<dbReference type="KEGG" id="pfla:Pflav_046830"/>
<keyword evidence="2" id="KW-0805">Transcription regulation</keyword>
<accession>A0A6F8XWT5</accession>
<dbReference type="Pfam" id="PF08281">
    <property type="entry name" value="Sigma70_r4_2"/>
    <property type="match status" value="1"/>
</dbReference>
<gene>
    <name evidence="8" type="ORF">Pflav_046830</name>
</gene>
<comment type="similarity">
    <text evidence="1">Belongs to the sigma-70 factor family. ECF subfamily.</text>
</comment>
<dbReference type="AlphaFoldDB" id="A0A6F8XWT5"/>
<evidence type="ECO:0000259" key="7">
    <source>
        <dbReference type="Pfam" id="PF08281"/>
    </source>
</evidence>
<evidence type="ECO:0000256" key="5">
    <source>
        <dbReference type="SAM" id="MobiDB-lite"/>
    </source>
</evidence>
<evidence type="ECO:0000256" key="1">
    <source>
        <dbReference type="ARBA" id="ARBA00010641"/>
    </source>
</evidence>
<reference evidence="8 9" key="1">
    <citation type="submission" date="2020-03" db="EMBL/GenBank/DDBJ databases">
        <title>Whole genome shotgun sequence of Phytohabitans flavus NBRC 107702.</title>
        <authorList>
            <person name="Komaki H."/>
            <person name="Tamura T."/>
        </authorList>
    </citation>
    <scope>NUCLEOTIDE SEQUENCE [LARGE SCALE GENOMIC DNA]</scope>
    <source>
        <strain evidence="8 9">NBRC 107702</strain>
    </source>
</reference>
<feature type="domain" description="RNA polymerase sigma-70 region 2" evidence="6">
    <location>
        <begin position="12"/>
        <end position="77"/>
    </location>
</feature>
<dbReference type="GO" id="GO:0003677">
    <property type="term" value="F:DNA binding"/>
    <property type="evidence" value="ECO:0007669"/>
    <property type="project" value="InterPro"/>
</dbReference>
<dbReference type="EMBL" id="AP022870">
    <property type="protein sequence ID" value="BCB78273.1"/>
    <property type="molecule type" value="Genomic_DNA"/>
</dbReference>
<dbReference type="RefSeq" id="WP_173037846.1">
    <property type="nucleotide sequence ID" value="NZ_AP022870.1"/>
</dbReference>
<keyword evidence="3" id="KW-0731">Sigma factor</keyword>
<feature type="region of interest" description="Disordered" evidence="5">
    <location>
        <begin position="163"/>
        <end position="187"/>
    </location>
</feature>
<name>A0A6F8XWT5_9ACTN</name>
<evidence type="ECO:0000259" key="6">
    <source>
        <dbReference type="Pfam" id="PF04542"/>
    </source>
</evidence>
<keyword evidence="9" id="KW-1185">Reference proteome</keyword>
<dbReference type="InterPro" id="IPR014284">
    <property type="entry name" value="RNA_pol_sigma-70_dom"/>
</dbReference>
<proteinExistence type="inferred from homology"/>
<reference evidence="8 9" key="2">
    <citation type="submission" date="2020-03" db="EMBL/GenBank/DDBJ databases">
        <authorList>
            <person name="Ichikawa N."/>
            <person name="Kimura A."/>
            <person name="Kitahashi Y."/>
            <person name="Uohara A."/>
        </authorList>
    </citation>
    <scope>NUCLEOTIDE SEQUENCE [LARGE SCALE GENOMIC DNA]</scope>
    <source>
        <strain evidence="8 9">NBRC 107702</strain>
    </source>
</reference>
<evidence type="ECO:0000256" key="4">
    <source>
        <dbReference type="ARBA" id="ARBA00023163"/>
    </source>
</evidence>
<dbReference type="InterPro" id="IPR013324">
    <property type="entry name" value="RNA_pol_sigma_r3/r4-like"/>
</dbReference>
<sequence length="187" mass="20891">MNERDRFWFDELYNGHYLDIVRYGVRRLAEVDAAADLAQEVFVVAWRRRDQVPDNSLPWLYGVARRLLANHRRAQGRAPLTQPFTDLLRPAQADHPESVAALADLTAALVQLSDIDQEILRLIGWEQLTAGEAATVLGCSHTAAKVRLHRARRRLAAVMSTPRPLTATPAPARPVAGQTNGAHDVQY</sequence>
<dbReference type="InterPro" id="IPR007627">
    <property type="entry name" value="RNA_pol_sigma70_r2"/>
</dbReference>
<dbReference type="InterPro" id="IPR013325">
    <property type="entry name" value="RNA_pol_sigma_r2"/>
</dbReference>
<dbReference type="Proteomes" id="UP000502508">
    <property type="component" value="Chromosome"/>
</dbReference>
<evidence type="ECO:0000313" key="9">
    <source>
        <dbReference type="Proteomes" id="UP000502508"/>
    </source>
</evidence>
<feature type="compositionally biased region" description="Low complexity" evidence="5">
    <location>
        <begin position="163"/>
        <end position="174"/>
    </location>
</feature>
<dbReference type="PANTHER" id="PTHR43133:SF25">
    <property type="entry name" value="RNA POLYMERASE SIGMA FACTOR RFAY-RELATED"/>
    <property type="match status" value="1"/>
</dbReference>
<evidence type="ECO:0000256" key="2">
    <source>
        <dbReference type="ARBA" id="ARBA00023015"/>
    </source>
</evidence>
<dbReference type="InterPro" id="IPR036388">
    <property type="entry name" value="WH-like_DNA-bd_sf"/>
</dbReference>
<dbReference type="SUPFAM" id="SSF88946">
    <property type="entry name" value="Sigma2 domain of RNA polymerase sigma factors"/>
    <property type="match status" value="1"/>
</dbReference>
<evidence type="ECO:0000256" key="3">
    <source>
        <dbReference type="ARBA" id="ARBA00023082"/>
    </source>
</evidence>